<dbReference type="GO" id="GO:0005506">
    <property type="term" value="F:iron ion binding"/>
    <property type="evidence" value="ECO:0007669"/>
    <property type="project" value="InterPro"/>
</dbReference>
<organism evidence="13">
    <name type="scientific">Nothapodytes nimmoniana</name>
    <name type="common">Nothapodytes foetida</name>
    <dbReference type="NCBI Taxonomy" id="159386"/>
    <lineage>
        <taxon>Eukaryota</taxon>
        <taxon>Viridiplantae</taxon>
        <taxon>Streptophyta</taxon>
        <taxon>Embryophyta</taxon>
        <taxon>Tracheophyta</taxon>
        <taxon>Spermatophyta</taxon>
        <taxon>Magnoliopsida</taxon>
        <taxon>eudicotyledons</taxon>
        <taxon>Gunneridae</taxon>
        <taxon>Pentapetalae</taxon>
        <taxon>asterids</taxon>
        <taxon>lamiids</taxon>
        <taxon>Icacinales</taxon>
        <taxon>Icacinaceae</taxon>
        <taxon>Nothapodytes</taxon>
    </lineage>
</organism>
<evidence type="ECO:0000256" key="7">
    <source>
        <dbReference type="ARBA" id="ARBA00023004"/>
    </source>
</evidence>
<keyword evidence="12" id="KW-1133">Transmembrane helix</keyword>
<comment type="similarity">
    <text evidence="3 11">Belongs to the cytochrome P450 family.</text>
</comment>
<protein>
    <submittedName>
        <fullName evidence="13">Cytochrome P450</fullName>
    </submittedName>
</protein>
<dbReference type="Gene3D" id="1.10.630.10">
    <property type="entry name" value="Cytochrome P450"/>
    <property type="match status" value="1"/>
</dbReference>
<dbReference type="PANTHER" id="PTHR47943">
    <property type="entry name" value="CYTOCHROME P450 93A3-LIKE"/>
    <property type="match status" value="1"/>
</dbReference>
<evidence type="ECO:0000256" key="11">
    <source>
        <dbReference type="RuleBase" id="RU000461"/>
    </source>
</evidence>
<evidence type="ECO:0000256" key="3">
    <source>
        <dbReference type="ARBA" id="ARBA00010617"/>
    </source>
</evidence>
<dbReference type="SUPFAM" id="SSF48264">
    <property type="entry name" value="Cytochrome P450"/>
    <property type="match status" value="1"/>
</dbReference>
<dbReference type="AlphaFoldDB" id="A0A7L7RB51"/>
<proteinExistence type="evidence at transcript level"/>
<keyword evidence="4 10" id="KW-0349">Heme</keyword>
<dbReference type="EMBL" id="MN168798">
    <property type="protein sequence ID" value="QNS29952.1"/>
    <property type="molecule type" value="mRNA"/>
</dbReference>
<keyword evidence="6 11" id="KW-0560">Oxidoreductase</keyword>
<accession>A0A7L7RB51</accession>
<dbReference type="CDD" id="cd11072">
    <property type="entry name" value="CYP71-like"/>
    <property type="match status" value="1"/>
</dbReference>
<keyword evidence="12" id="KW-0812">Transmembrane</keyword>
<evidence type="ECO:0000256" key="6">
    <source>
        <dbReference type="ARBA" id="ARBA00023002"/>
    </source>
</evidence>
<evidence type="ECO:0000256" key="12">
    <source>
        <dbReference type="SAM" id="Phobius"/>
    </source>
</evidence>
<keyword evidence="7 10" id="KW-0408">Iron</keyword>
<dbReference type="GO" id="GO:0020037">
    <property type="term" value="F:heme binding"/>
    <property type="evidence" value="ECO:0007669"/>
    <property type="project" value="InterPro"/>
</dbReference>
<dbReference type="InterPro" id="IPR017972">
    <property type="entry name" value="Cyt_P450_CS"/>
</dbReference>
<dbReference type="PROSITE" id="PS00086">
    <property type="entry name" value="CYTOCHROME_P450"/>
    <property type="match status" value="1"/>
</dbReference>
<sequence length="521" mass="59433">MSIFNIAAISVILSGLWWCIYHLLASLNHRKNGRKLQLPPGPRGLPIIGNLHMLGNLPHRTLEKLANKYGPIMYLQLGYVPTIVVSSPQAAKLFLKTHDNVFASRPRVQAAEYLAYGSSGIGFTEYGPYWRNVRKLVSIELLSNRTIESFAEVRRQEVGLLVNSIKEVAVSNQVVDLTEIVAALIENISYIMVFGRCKDDRFDLKDIVRKAFVLIGVFNLADYLPFLKPFDLQGLTRQLKATSKALDEVMEVIITEHEEEQHAQSGNDHQIQQHHHKDFIHLMLSLIMKKSFSTTHEELSHTLNRTNMKAIITDTVAAMIDTSHSAIDWTLTELIRHPRVMKKLQQELNDFVGIHRMVEERDLPKLNYLSMVIKESLRLHPVAPIFLPHESLEDVVVNGYYIPKKVRIFINYWAIGRDPKVWSDNVEEFIPERFVDKNIDLHGQDFELIPFGAGRRSCPGANLGLMHIQLVVAQLVHCFDWKLPEGMSIDETDMTEAFGLTAPRAKHLLAVPSNRLRSNMY</sequence>
<dbReference type="InterPro" id="IPR002401">
    <property type="entry name" value="Cyt_P450_E_grp-I"/>
</dbReference>
<dbReference type="GO" id="GO:0016705">
    <property type="term" value="F:oxidoreductase activity, acting on paired donors, with incorporation or reduction of molecular oxygen"/>
    <property type="evidence" value="ECO:0007669"/>
    <property type="project" value="InterPro"/>
</dbReference>
<evidence type="ECO:0000256" key="2">
    <source>
        <dbReference type="ARBA" id="ARBA00004370"/>
    </source>
</evidence>
<gene>
    <name evidence="13" type="primary">CYP736A250</name>
</gene>
<evidence type="ECO:0000256" key="8">
    <source>
        <dbReference type="ARBA" id="ARBA00023033"/>
    </source>
</evidence>
<feature type="transmembrane region" description="Helical" evidence="12">
    <location>
        <begin position="6"/>
        <end position="25"/>
    </location>
</feature>
<evidence type="ECO:0000256" key="9">
    <source>
        <dbReference type="ARBA" id="ARBA00023136"/>
    </source>
</evidence>
<comment type="subcellular location">
    <subcellularLocation>
        <location evidence="2">Membrane</location>
    </subcellularLocation>
</comment>
<evidence type="ECO:0000256" key="4">
    <source>
        <dbReference type="ARBA" id="ARBA00022617"/>
    </source>
</evidence>
<name>A0A7L7RB51_NOTNI</name>
<reference evidence="13" key="1">
    <citation type="journal article" date="2020" name="Genome">
        <title>Transcriptome-wide identification and characterization of cytochrome P450s from Nothapodytes nimmoniana and their phylogenomic analysis revealed candidate cytochrome P450s involved in camptothecin biosynthetic pathway.</title>
        <authorList>
            <person name="Godbole R.C."/>
            <person name="Pable A.A."/>
            <person name="Barvkar V.T."/>
        </authorList>
    </citation>
    <scope>NUCLEOTIDE SEQUENCE</scope>
</reference>
<dbReference type="PANTHER" id="PTHR47943:SF9">
    <property type="entry name" value="CYTOCHROME P450"/>
    <property type="match status" value="1"/>
</dbReference>
<dbReference type="PRINTS" id="PR00463">
    <property type="entry name" value="EP450I"/>
</dbReference>
<dbReference type="InterPro" id="IPR001128">
    <property type="entry name" value="Cyt_P450"/>
</dbReference>
<dbReference type="InterPro" id="IPR036396">
    <property type="entry name" value="Cyt_P450_sf"/>
</dbReference>
<evidence type="ECO:0000256" key="10">
    <source>
        <dbReference type="PIRSR" id="PIRSR602401-1"/>
    </source>
</evidence>
<evidence type="ECO:0000256" key="5">
    <source>
        <dbReference type="ARBA" id="ARBA00022723"/>
    </source>
</evidence>
<comment type="cofactor">
    <cofactor evidence="1 10">
        <name>heme</name>
        <dbReference type="ChEBI" id="CHEBI:30413"/>
    </cofactor>
</comment>
<keyword evidence="9 12" id="KW-0472">Membrane</keyword>
<dbReference type="FunFam" id="1.10.630.10:FF:000011">
    <property type="entry name" value="Cytochrome P450 83B1"/>
    <property type="match status" value="1"/>
</dbReference>
<dbReference type="Pfam" id="PF00067">
    <property type="entry name" value="p450"/>
    <property type="match status" value="1"/>
</dbReference>
<evidence type="ECO:0000313" key="13">
    <source>
        <dbReference type="EMBL" id="QNS29952.1"/>
    </source>
</evidence>
<dbReference type="GO" id="GO:0016020">
    <property type="term" value="C:membrane"/>
    <property type="evidence" value="ECO:0007669"/>
    <property type="project" value="UniProtKB-SubCell"/>
</dbReference>
<keyword evidence="5 10" id="KW-0479">Metal-binding</keyword>
<feature type="binding site" description="axial binding residue" evidence="10">
    <location>
        <position position="458"/>
    </location>
    <ligand>
        <name>heme</name>
        <dbReference type="ChEBI" id="CHEBI:30413"/>
    </ligand>
    <ligandPart>
        <name>Fe</name>
        <dbReference type="ChEBI" id="CHEBI:18248"/>
    </ligandPart>
</feature>
<dbReference type="GO" id="GO:0004497">
    <property type="term" value="F:monooxygenase activity"/>
    <property type="evidence" value="ECO:0007669"/>
    <property type="project" value="UniProtKB-KW"/>
</dbReference>
<evidence type="ECO:0000256" key="1">
    <source>
        <dbReference type="ARBA" id="ARBA00001971"/>
    </source>
</evidence>
<dbReference type="PRINTS" id="PR00385">
    <property type="entry name" value="P450"/>
</dbReference>
<keyword evidence="8 11" id="KW-0503">Monooxygenase</keyword>